<keyword evidence="2 5" id="KW-0812">Transmembrane</keyword>
<keyword evidence="4 5" id="KW-0472">Membrane</keyword>
<dbReference type="PANTHER" id="PTHR43483:SF3">
    <property type="entry name" value="MEMBRANE TRANSPORTER PROTEIN HI_0806-RELATED"/>
    <property type="match status" value="1"/>
</dbReference>
<feature type="transmembrane region" description="Helical" evidence="5">
    <location>
        <begin position="274"/>
        <end position="290"/>
    </location>
</feature>
<name>A0A2U3QJ29_9BACT</name>
<evidence type="ECO:0000256" key="3">
    <source>
        <dbReference type="ARBA" id="ARBA00022989"/>
    </source>
</evidence>
<feature type="transmembrane region" description="Helical" evidence="5">
    <location>
        <begin position="240"/>
        <end position="262"/>
    </location>
</feature>
<organism evidence="6 7">
    <name type="scientific">Candidatus Sulfobium mesophilum</name>
    <dbReference type="NCBI Taxonomy" id="2016548"/>
    <lineage>
        <taxon>Bacteria</taxon>
        <taxon>Pseudomonadati</taxon>
        <taxon>Nitrospirota</taxon>
        <taxon>Nitrospiria</taxon>
        <taxon>Nitrospirales</taxon>
        <taxon>Nitrospiraceae</taxon>
        <taxon>Candidatus Sulfobium</taxon>
    </lineage>
</organism>
<proteinExistence type="inferred from homology"/>
<feature type="transmembrane region" description="Helical" evidence="5">
    <location>
        <begin position="302"/>
        <end position="320"/>
    </location>
</feature>
<evidence type="ECO:0000256" key="2">
    <source>
        <dbReference type="ARBA" id="ARBA00022692"/>
    </source>
</evidence>
<feature type="transmembrane region" description="Helical" evidence="5">
    <location>
        <begin position="83"/>
        <end position="103"/>
    </location>
</feature>
<keyword evidence="3 5" id="KW-1133">Transmembrane helix</keyword>
<dbReference type="GO" id="GO:0005886">
    <property type="term" value="C:plasma membrane"/>
    <property type="evidence" value="ECO:0007669"/>
    <property type="project" value="UniProtKB-SubCell"/>
</dbReference>
<dbReference type="AlphaFoldDB" id="A0A2U3QJ29"/>
<evidence type="ECO:0000256" key="4">
    <source>
        <dbReference type="ARBA" id="ARBA00023136"/>
    </source>
</evidence>
<dbReference type="Proteomes" id="UP000245125">
    <property type="component" value="Unassembled WGS sequence"/>
</dbReference>
<feature type="transmembrane region" description="Helical" evidence="5">
    <location>
        <begin position="57"/>
        <end position="77"/>
    </location>
</feature>
<evidence type="ECO:0000313" key="6">
    <source>
        <dbReference type="EMBL" id="SPQ01403.1"/>
    </source>
</evidence>
<evidence type="ECO:0000313" key="7">
    <source>
        <dbReference type="Proteomes" id="UP000245125"/>
    </source>
</evidence>
<feature type="transmembrane region" description="Helical" evidence="5">
    <location>
        <begin position="16"/>
        <end position="45"/>
    </location>
</feature>
<comment type="similarity">
    <text evidence="5">Belongs to the 4-toluene sulfonate uptake permease (TSUP) (TC 2.A.102) family.</text>
</comment>
<dbReference type="PANTHER" id="PTHR43483">
    <property type="entry name" value="MEMBRANE TRANSPORTER PROTEIN HI_0806-RELATED"/>
    <property type="match status" value="1"/>
</dbReference>
<keyword evidence="5" id="KW-1003">Cell membrane</keyword>
<accession>A0A2U3QJ29</accession>
<sequence>MDLFYMLFPVSGVKTYIFIPPLVALVVSFFTSMGGVSGAFLLLPFQMSFLNFTSPSVSSTNFLYNIVAIPSGVYRYIKEGRMAWPLTTVVIAGTLPGVFIGYYLRVLYLPDPRAFKLFVGSVLLYIGVRLLYEASGKAAAGKSKMKALEEKFKQRSAELRASQNSRVASGLPPEAVVRTLSFSMKKVTYEFWGETFSYSTPSMFMLAFFVGIIGGTYGIGGGAIIAPFCVAVFHLPVYTVAGAALMGTFLTSIAGVAFYSIIPAKNGIATSPDWLLGFLFGIGGFVGMYLGARMQKFVPQRLIKLMLGALIVYVSARYITQFFR</sequence>
<protein>
    <recommendedName>
        <fullName evidence="5">Probable membrane transporter protein</fullName>
    </recommendedName>
</protein>
<gene>
    <name evidence="6" type="ORF">NBG4_530009</name>
</gene>
<keyword evidence="7" id="KW-1185">Reference proteome</keyword>
<comment type="subcellular location">
    <subcellularLocation>
        <location evidence="5">Cell membrane</location>
        <topology evidence="5">Multi-pass membrane protein</topology>
    </subcellularLocation>
    <subcellularLocation>
        <location evidence="1">Membrane</location>
        <topology evidence="1">Multi-pass membrane protein</topology>
    </subcellularLocation>
</comment>
<feature type="transmembrane region" description="Helical" evidence="5">
    <location>
        <begin position="115"/>
        <end position="132"/>
    </location>
</feature>
<dbReference type="EMBL" id="OUUY01000101">
    <property type="protein sequence ID" value="SPQ01403.1"/>
    <property type="molecule type" value="Genomic_DNA"/>
</dbReference>
<evidence type="ECO:0000256" key="5">
    <source>
        <dbReference type="RuleBase" id="RU363041"/>
    </source>
</evidence>
<reference evidence="7" key="1">
    <citation type="submission" date="2018-03" db="EMBL/GenBank/DDBJ databases">
        <authorList>
            <person name="Zecchin S."/>
        </authorList>
    </citation>
    <scope>NUCLEOTIDE SEQUENCE [LARGE SCALE GENOMIC DNA]</scope>
</reference>
<dbReference type="InterPro" id="IPR002781">
    <property type="entry name" value="TM_pro_TauE-like"/>
</dbReference>
<evidence type="ECO:0000256" key="1">
    <source>
        <dbReference type="ARBA" id="ARBA00004141"/>
    </source>
</evidence>
<dbReference type="Pfam" id="PF01925">
    <property type="entry name" value="TauE"/>
    <property type="match status" value="1"/>
</dbReference>
<feature type="transmembrane region" description="Helical" evidence="5">
    <location>
        <begin position="204"/>
        <end position="233"/>
    </location>
</feature>